<evidence type="ECO:0000256" key="1">
    <source>
        <dbReference type="SAM" id="MobiDB-lite"/>
    </source>
</evidence>
<dbReference type="Gene3D" id="3.50.4.10">
    <property type="entry name" value="Hepatocyte Growth Factor"/>
    <property type="match status" value="1"/>
</dbReference>
<evidence type="ECO:0000256" key="2">
    <source>
        <dbReference type="SAM" id="Phobius"/>
    </source>
</evidence>
<feature type="region of interest" description="Disordered" evidence="1">
    <location>
        <begin position="147"/>
        <end position="176"/>
    </location>
</feature>
<feature type="compositionally biased region" description="Low complexity" evidence="1">
    <location>
        <begin position="148"/>
        <end position="167"/>
    </location>
</feature>
<keyword evidence="2" id="KW-0472">Membrane</keyword>
<dbReference type="AlphaFoldDB" id="A0AAJ0F951"/>
<accession>A0AAJ0F951</accession>
<feature type="compositionally biased region" description="Polar residues" evidence="1">
    <location>
        <begin position="1"/>
        <end position="15"/>
    </location>
</feature>
<dbReference type="EMBL" id="MU839829">
    <property type="protein sequence ID" value="KAK1758712.1"/>
    <property type="molecule type" value="Genomic_DNA"/>
</dbReference>
<keyword evidence="2" id="KW-0812">Transmembrane</keyword>
<proteinExistence type="predicted"/>
<name>A0AAJ0F951_9PEZI</name>
<evidence type="ECO:0000313" key="4">
    <source>
        <dbReference type="Proteomes" id="UP001239445"/>
    </source>
</evidence>
<evidence type="ECO:0000313" key="3">
    <source>
        <dbReference type="EMBL" id="KAK1758712.1"/>
    </source>
</evidence>
<organism evidence="3 4">
    <name type="scientific">Echria macrotheca</name>
    <dbReference type="NCBI Taxonomy" id="438768"/>
    <lineage>
        <taxon>Eukaryota</taxon>
        <taxon>Fungi</taxon>
        <taxon>Dikarya</taxon>
        <taxon>Ascomycota</taxon>
        <taxon>Pezizomycotina</taxon>
        <taxon>Sordariomycetes</taxon>
        <taxon>Sordariomycetidae</taxon>
        <taxon>Sordariales</taxon>
        <taxon>Schizotheciaceae</taxon>
        <taxon>Echria</taxon>
    </lineage>
</organism>
<protein>
    <recommendedName>
        <fullName evidence="5">Apple domain-containing protein</fullName>
    </recommendedName>
</protein>
<keyword evidence="4" id="KW-1185">Reference proteome</keyword>
<dbReference type="Proteomes" id="UP001239445">
    <property type="component" value="Unassembled WGS sequence"/>
</dbReference>
<reference evidence="3" key="1">
    <citation type="submission" date="2023-06" db="EMBL/GenBank/DDBJ databases">
        <title>Genome-scale phylogeny and comparative genomics of the fungal order Sordariales.</title>
        <authorList>
            <consortium name="Lawrence Berkeley National Laboratory"/>
            <person name="Hensen N."/>
            <person name="Bonometti L."/>
            <person name="Westerberg I."/>
            <person name="Brannstrom I.O."/>
            <person name="Guillou S."/>
            <person name="Cros-Aarteil S."/>
            <person name="Calhoun S."/>
            <person name="Haridas S."/>
            <person name="Kuo A."/>
            <person name="Mondo S."/>
            <person name="Pangilinan J."/>
            <person name="Riley R."/>
            <person name="Labutti K."/>
            <person name="Andreopoulos B."/>
            <person name="Lipzen A."/>
            <person name="Chen C."/>
            <person name="Yanf M."/>
            <person name="Daum C."/>
            <person name="Ng V."/>
            <person name="Clum A."/>
            <person name="Steindorff A."/>
            <person name="Ohm R."/>
            <person name="Martin F."/>
            <person name="Silar P."/>
            <person name="Natvig D."/>
            <person name="Lalanne C."/>
            <person name="Gautier V."/>
            <person name="Ament-Velasquez S.L."/>
            <person name="Kruys A."/>
            <person name="Hutchinson M.I."/>
            <person name="Powell A.J."/>
            <person name="Barry K."/>
            <person name="Miller A.N."/>
            <person name="Grigoriev I.V."/>
            <person name="Debuchy R."/>
            <person name="Gladieux P."/>
            <person name="Thoren M.H."/>
            <person name="Johannesson H."/>
        </authorList>
    </citation>
    <scope>NUCLEOTIDE SEQUENCE</scope>
    <source>
        <strain evidence="3">PSN4</strain>
    </source>
</reference>
<keyword evidence="2" id="KW-1133">Transmembrane helix</keyword>
<sequence>MDTPRLGTSHSQQSFIRRHELEHSAPEVVEQPTPTLSQAFPVYEKNAAYPPAPSYSPAVPDQPRQSYWAPSDFETVPPQYSTHYQAVQPHHPGALVVPPIEHAPVKRETICGIRRGLFIILLAAAGLLLLAIGVGVGVGVGVGGNRNASSGSTSSSPTATPTGSPGSQDSCPGMSSTQYSAANGKKFLHLCGLDYSGTGEATDITSLKTSTFAQCIEACAARDDCDGAGWGPLLPNGDNKFRQTCYLKKNLQTSHTATPEWNFAILLDDSSKAT</sequence>
<gene>
    <name evidence="3" type="ORF">QBC47DRAFT_149867</name>
</gene>
<feature type="region of interest" description="Disordered" evidence="1">
    <location>
        <begin position="1"/>
        <end position="36"/>
    </location>
</feature>
<comment type="caution">
    <text evidence="3">The sequence shown here is derived from an EMBL/GenBank/DDBJ whole genome shotgun (WGS) entry which is preliminary data.</text>
</comment>
<evidence type="ECO:0008006" key="5">
    <source>
        <dbReference type="Google" id="ProtNLM"/>
    </source>
</evidence>
<feature type="transmembrane region" description="Helical" evidence="2">
    <location>
        <begin position="116"/>
        <end position="142"/>
    </location>
</feature>